<dbReference type="AlphaFoldDB" id="A0AAW8DGU2"/>
<proteinExistence type="predicted"/>
<evidence type="ECO:0000313" key="4">
    <source>
        <dbReference type="Proteomes" id="UP001230951"/>
    </source>
</evidence>
<dbReference type="GO" id="GO:0004497">
    <property type="term" value="F:monooxygenase activity"/>
    <property type="evidence" value="ECO:0007669"/>
    <property type="project" value="TreeGrafter"/>
</dbReference>
<dbReference type="Pfam" id="PF13738">
    <property type="entry name" value="Pyr_redox_3"/>
    <property type="match status" value="1"/>
</dbReference>
<evidence type="ECO:0000313" key="2">
    <source>
        <dbReference type="EMBL" id="MDP9907028.1"/>
    </source>
</evidence>
<dbReference type="RefSeq" id="WP_306963610.1">
    <property type="nucleotide sequence ID" value="NZ_JAUSRG010000016.1"/>
</dbReference>
<accession>A0AAW8DGU2</accession>
<sequence>MTSDTSGGFAMDSNEAVNTVIVGAGQAGLATGYHLKKHRQDFLILDSQARVGDVWRSRWDSLRLFTPAQHDSLPGLPFPAARGTFPGKDAMAEYLENYATNWELPVRHGARVVGIEREDGRFRVQSSAGSILARNVVVATGPNTQPRVPAFARDLDPGIHQLHGAEYSNPDSIPPGDVLVVGSGTSGVEIALELAPTHRTYIAGNPPFHIPGPVTRYAGGLWWLFIHKVLNRSTPIGRKVALGFTQHGAPLIRTSTRELDAAGVTRLPRLKGTRDGQPLTDEGHAIPVSTVIWATGYQPDFGWIQGLPTDEDGWPLTLRGAVEQLPGLFFVGMPFQYGLTSGLVGGVGRDAEHVAGLIAGQAGQKRVTAPVIQM</sequence>
<evidence type="ECO:0000313" key="3">
    <source>
        <dbReference type="EMBL" id="MDQ0182042.1"/>
    </source>
</evidence>
<evidence type="ECO:0000313" key="5">
    <source>
        <dbReference type="Proteomes" id="UP001242995"/>
    </source>
</evidence>
<dbReference type="GO" id="GO:0050660">
    <property type="term" value="F:flavin adenine dinucleotide binding"/>
    <property type="evidence" value="ECO:0007669"/>
    <property type="project" value="TreeGrafter"/>
</dbReference>
<dbReference type="PANTHER" id="PTHR43539:SF78">
    <property type="entry name" value="FLAVIN-CONTAINING MONOOXYGENASE"/>
    <property type="match status" value="1"/>
</dbReference>
<dbReference type="EMBL" id="JAUSTF010000009">
    <property type="protein sequence ID" value="MDQ0182042.1"/>
    <property type="molecule type" value="Genomic_DNA"/>
</dbReference>
<keyword evidence="1" id="KW-0560">Oxidoreductase</keyword>
<dbReference type="PRINTS" id="PR00368">
    <property type="entry name" value="FADPNR"/>
</dbReference>
<dbReference type="PANTHER" id="PTHR43539">
    <property type="entry name" value="FLAVIN-BINDING MONOOXYGENASE-LIKE PROTEIN (AFU_ORTHOLOGUE AFUA_4G09220)"/>
    <property type="match status" value="1"/>
</dbReference>
<dbReference type="Proteomes" id="UP001230951">
    <property type="component" value="Unassembled WGS sequence"/>
</dbReference>
<dbReference type="PRINTS" id="PR00469">
    <property type="entry name" value="PNDRDTASEII"/>
</dbReference>
<gene>
    <name evidence="2" type="ORF">J2S90_004018</name>
    <name evidence="3" type="ORF">J2S93_003489</name>
</gene>
<protein>
    <submittedName>
        <fullName evidence="2">Flavoprotein involved in K+ transport</fullName>
    </submittedName>
</protein>
<dbReference type="EMBL" id="JAUSRG010000016">
    <property type="protein sequence ID" value="MDP9907028.1"/>
    <property type="molecule type" value="Genomic_DNA"/>
</dbReference>
<dbReference type="Gene3D" id="3.50.50.60">
    <property type="entry name" value="FAD/NAD(P)-binding domain"/>
    <property type="match status" value="1"/>
</dbReference>
<keyword evidence="4" id="KW-1185">Reference proteome</keyword>
<dbReference type="Proteomes" id="UP001242995">
    <property type="component" value="Unassembled WGS sequence"/>
</dbReference>
<evidence type="ECO:0000256" key="1">
    <source>
        <dbReference type="ARBA" id="ARBA00023002"/>
    </source>
</evidence>
<dbReference type="InterPro" id="IPR050982">
    <property type="entry name" value="Auxin_biosynth/cation_transpt"/>
</dbReference>
<name>A0AAW8DGU2_9MICC</name>
<organism evidence="2 5">
    <name type="scientific">Arthrobacter bambusae</name>
    <dbReference type="NCBI Taxonomy" id="1338426"/>
    <lineage>
        <taxon>Bacteria</taxon>
        <taxon>Bacillati</taxon>
        <taxon>Actinomycetota</taxon>
        <taxon>Actinomycetes</taxon>
        <taxon>Micrococcales</taxon>
        <taxon>Micrococcaceae</taxon>
        <taxon>Arthrobacter</taxon>
    </lineage>
</organism>
<comment type="caution">
    <text evidence="2">The sequence shown here is derived from an EMBL/GenBank/DDBJ whole genome shotgun (WGS) entry which is preliminary data.</text>
</comment>
<dbReference type="SUPFAM" id="SSF51905">
    <property type="entry name" value="FAD/NAD(P)-binding domain"/>
    <property type="match status" value="2"/>
</dbReference>
<dbReference type="InterPro" id="IPR036188">
    <property type="entry name" value="FAD/NAD-bd_sf"/>
</dbReference>
<reference evidence="2 4" key="1">
    <citation type="submission" date="2023-07" db="EMBL/GenBank/DDBJ databases">
        <title>Sorghum-associated microbial communities from plants grown in Nebraska, USA.</title>
        <authorList>
            <person name="Schachtman D."/>
        </authorList>
    </citation>
    <scope>NUCLEOTIDE SEQUENCE</scope>
    <source>
        <strain evidence="2">DS1006</strain>
        <strain evidence="3 4">DS1016</strain>
    </source>
</reference>